<keyword evidence="4" id="KW-0472">Membrane</keyword>
<evidence type="ECO:0000256" key="1">
    <source>
        <dbReference type="ARBA" id="ARBA00000085"/>
    </source>
</evidence>
<dbReference type="PANTHER" id="PTHR43547">
    <property type="entry name" value="TWO-COMPONENT HISTIDINE KINASE"/>
    <property type="match status" value="1"/>
</dbReference>
<sequence length="429" mass="49488">MFLSYLVKNLKRRSIYIALFIISIIGLAVVQYQYLKIGLTLAKVQFNQQIGVVAETIKKDLSTNNQLTFLIGSALEKDVSFFKVSQDSLENASNLFLKDFITYKLVYQGIETDFSYKLYAKNTPYYLTSPVVFNKNDKIAMYPIELSGYLPKLIDERLILELTFKDLNHYYLSQLNGLTLPSLLFILGIIVTIIWVLRTYYWQHNLIVMTNEFINNLTHELKTPVFSIGVASKILAEKVDDDQRHIVSIIRQQVERLTDHIDKILEIGSLESNKKSFKLQEVNFRPFLEKLCQEYKTLVSMEDVSFSYKLETGRYLINAEVFHLENALNNVLDNAKKYSDNPIITLKATIEHSELWIRISDNGMGIDQKDKKSIFKKYYRVPRGDLYKVKGYGLGLSYVKKVVEYIKGKILIESEKGKGTTVAIIIPLV</sequence>
<dbReference type="InterPro" id="IPR036890">
    <property type="entry name" value="HATPase_C_sf"/>
</dbReference>
<dbReference type="Pfam" id="PF02518">
    <property type="entry name" value="HATPase_c"/>
    <property type="match status" value="1"/>
</dbReference>
<evidence type="ECO:0000256" key="2">
    <source>
        <dbReference type="ARBA" id="ARBA00012438"/>
    </source>
</evidence>
<dbReference type="SUPFAM" id="SSF47384">
    <property type="entry name" value="Homodimeric domain of signal transducing histidine kinase"/>
    <property type="match status" value="1"/>
</dbReference>
<dbReference type="Gene3D" id="1.10.287.130">
    <property type="match status" value="1"/>
</dbReference>
<evidence type="ECO:0000256" key="3">
    <source>
        <dbReference type="ARBA" id="ARBA00022553"/>
    </source>
</evidence>
<dbReference type="PRINTS" id="PR00344">
    <property type="entry name" value="BCTRLSENSOR"/>
</dbReference>
<dbReference type="SMART" id="SM00387">
    <property type="entry name" value="HATPase_c"/>
    <property type="match status" value="1"/>
</dbReference>
<evidence type="ECO:0000313" key="7">
    <source>
        <dbReference type="Proteomes" id="UP001597438"/>
    </source>
</evidence>
<dbReference type="SMART" id="SM00388">
    <property type="entry name" value="HisKA"/>
    <property type="match status" value="1"/>
</dbReference>
<name>A0ABW5X7B7_9FLAO</name>
<accession>A0ABW5X7B7</accession>
<dbReference type="InterPro" id="IPR004358">
    <property type="entry name" value="Sig_transdc_His_kin-like_C"/>
</dbReference>
<dbReference type="CDD" id="cd00082">
    <property type="entry name" value="HisKA"/>
    <property type="match status" value="1"/>
</dbReference>
<feature type="transmembrane region" description="Helical" evidence="4">
    <location>
        <begin position="178"/>
        <end position="197"/>
    </location>
</feature>
<dbReference type="RefSeq" id="WP_251743064.1">
    <property type="nucleotide sequence ID" value="NZ_JBHUOJ010000021.1"/>
</dbReference>
<gene>
    <name evidence="6" type="ORF">ACFSYS_09615</name>
</gene>
<keyword evidence="3" id="KW-0597">Phosphoprotein</keyword>
<comment type="catalytic activity">
    <reaction evidence="1">
        <text>ATP + protein L-histidine = ADP + protein N-phospho-L-histidine.</text>
        <dbReference type="EC" id="2.7.13.3"/>
    </reaction>
</comment>
<protein>
    <recommendedName>
        <fullName evidence="2">histidine kinase</fullName>
        <ecNumber evidence="2">2.7.13.3</ecNumber>
    </recommendedName>
</protein>
<dbReference type="InterPro" id="IPR003661">
    <property type="entry name" value="HisK_dim/P_dom"/>
</dbReference>
<organism evidence="6 7">
    <name type="scientific">Christiangramia antarctica</name>
    <dbReference type="NCBI Taxonomy" id="2058158"/>
    <lineage>
        <taxon>Bacteria</taxon>
        <taxon>Pseudomonadati</taxon>
        <taxon>Bacteroidota</taxon>
        <taxon>Flavobacteriia</taxon>
        <taxon>Flavobacteriales</taxon>
        <taxon>Flavobacteriaceae</taxon>
        <taxon>Christiangramia</taxon>
    </lineage>
</organism>
<evidence type="ECO:0000313" key="6">
    <source>
        <dbReference type="EMBL" id="MFD2833544.1"/>
    </source>
</evidence>
<feature type="transmembrane region" description="Helical" evidence="4">
    <location>
        <begin position="15"/>
        <end position="34"/>
    </location>
</feature>
<dbReference type="SUPFAM" id="SSF55874">
    <property type="entry name" value="ATPase domain of HSP90 chaperone/DNA topoisomerase II/histidine kinase"/>
    <property type="match status" value="1"/>
</dbReference>
<evidence type="ECO:0000259" key="5">
    <source>
        <dbReference type="PROSITE" id="PS50109"/>
    </source>
</evidence>
<keyword evidence="4" id="KW-1133">Transmembrane helix</keyword>
<dbReference type="GO" id="GO:0005524">
    <property type="term" value="F:ATP binding"/>
    <property type="evidence" value="ECO:0007669"/>
    <property type="project" value="UniProtKB-KW"/>
</dbReference>
<dbReference type="EC" id="2.7.13.3" evidence="2"/>
<dbReference type="InterPro" id="IPR005467">
    <property type="entry name" value="His_kinase_dom"/>
</dbReference>
<comment type="caution">
    <text evidence="6">The sequence shown here is derived from an EMBL/GenBank/DDBJ whole genome shotgun (WGS) entry which is preliminary data.</text>
</comment>
<keyword evidence="6" id="KW-0067">ATP-binding</keyword>
<proteinExistence type="predicted"/>
<evidence type="ECO:0000256" key="4">
    <source>
        <dbReference type="SAM" id="Phobius"/>
    </source>
</evidence>
<keyword evidence="6" id="KW-0547">Nucleotide-binding</keyword>
<reference evidence="7" key="1">
    <citation type="journal article" date="2019" name="Int. J. Syst. Evol. Microbiol.">
        <title>The Global Catalogue of Microorganisms (GCM) 10K type strain sequencing project: providing services to taxonomists for standard genome sequencing and annotation.</title>
        <authorList>
            <consortium name="The Broad Institute Genomics Platform"/>
            <consortium name="The Broad Institute Genome Sequencing Center for Infectious Disease"/>
            <person name="Wu L."/>
            <person name="Ma J."/>
        </authorList>
    </citation>
    <scope>NUCLEOTIDE SEQUENCE [LARGE SCALE GENOMIC DNA]</scope>
    <source>
        <strain evidence="7">KCTC 52925</strain>
    </source>
</reference>
<keyword evidence="4" id="KW-0812">Transmembrane</keyword>
<dbReference type="Proteomes" id="UP001597438">
    <property type="component" value="Unassembled WGS sequence"/>
</dbReference>
<dbReference type="PANTHER" id="PTHR43547:SF2">
    <property type="entry name" value="HYBRID SIGNAL TRANSDUCTION HISTIDINE KINASE C"/>
    <property type="match status" value="1"/>
</dbReference>
<dbReference type="Gene3D" id="3.30.565.10">
    <property type="entry name" value="Histidine kinase-like ATPase, C-terminal domain"/>
    <property type="match status" value="1"/>
</dbReference>
<dbReference type="Pfam" id="PF00512">
    <property type="entry name" value="HisKA"/>
    <property type="match status" value="1"/>
</dbReference>
<dbReference type="PROSITE" id="PS50109">
    <property type="entry name" value="HIS_KIN"/>
    <property type="match status" value="1"/>
</dbReference>
<dbReference type="EMBL" id="JBHUOJ010000021">
    <property type="protein sequence ID" value="MFD2833544.1"/>
    <property type="molecule type" value="Genomic_DNA"/>
</dbReference>
<dbReference type="InterPro" id="IPR003594">
    <property type="entry name" value="HATPase_dom"/>
</dbReference>
<dbReference type="InterPro" id="IPR036097">
    <property type="entry name" value="HisK_dim/P_sf"/>
</dbReference>
<feature type="domain" description="Histidine kinase" evidence="5">
    <location>
        <begin position="216"/>
        <end position="429"/>
    </location>
</feature>
<keyword evidence="7" id="KW-1185">Reference proteome</keyword>